<sequence>MPEHKRVDPRAIRSKKMLKQAVFSLLADNLEISQLTVQKIATRAELNRATFYLHYEDINDLLRQIVHEIFDDLSMKVEPLLQLKSRNEREQLITFLNYFYEYRKIFAVLVEHTGFKTHLSNLLKNTIEQRRDARNINSTSRVASVDIVASSLLGVIMWWIKDGTEHSAEYIADQITLMYRRKYL</sequence>
<dbReference type="Gene3D" id="1.10.357.10">
    <property type="entry name" value="Tetracycline Repressor, domain 2"/>
    <property type="match status" value="1"/>
</dbReference>
<dbReference type="InterPro" id="IPR001647">
    <property type="entry name" value="HTH_TetR"/>
</dbReference>
<keyword evidence="1 2" id="KW-0238">DNA-binding</keyword>
<comment type="caution">
    <text evidence="4">The sequence shown here is derived from an EMBL/GenBank/DDBJ whole genome shotgun (WGS) entry which is preliminary data.</text>
</comment>
<dbReference type="InterPro" id="IPR039532">
    <property type="entry name" value="TetR_C_Firmicutes"/>
</dbReference>
<evidence type="ECO:0000313" key="5">
    <source>
        <dbReference type="Proteomes" id="UP000187074"/>
    </source>
</evidence>
<evidence type="ECO:0000256" key="2">
    <source>
        <dbReference type="PROSITE-ProRule" id="PRU00335"/>
    </source>
</evidence>
<dbReference type="Pfam" id="PF14278">
    <property type="entry name" value="TetR_C_8"/>
    <property type="match status" value="1"/>
</dbReference>
<dbReference type="PANTHER" id="PTHR43479">
    <property type="entry name" value="ACREF/ENVCD OPERON REPRESSOR-RELATED"/>
    <property type="match status" value="1"/>
</dbReference>
<dbReference type="SUPFAM" id="SSF46689">
    <property type="entry name" value="Homeodomain-like"/>
    <property type="match status" value="1"/>
</dbReference>
<dbReference type="GO" id="GO:0003677">
    <property type="term" value="F:DNA binding"/>
    <property type="evidence" value="ECO:0007669"/>
    <property type="project" value="UniProtKB-UniRule"/>
</dbReference>
<evidence type="ECO:0000259" key="3">
    <source>
        <dbReference type="PROSITE" id="PS50977"/>
    </source>
</evidence>
<feature type="domain" description="HTH tetR-type" evidence="3">
    <location>
        <begin position="12"/>
        <end position="73"/>
    </location>
</feature>
<protein>
    <recommendedName>
        <fullName evidence="3">HTH tetR-type domain-containing protein</fullName>
    </recommendedName>
</protein>
<name>A0A1R1AZ05_PAELA</name>
<accession>A0A1R1AZ05</accession>
<evidence type="ECO:0000256" key="1">
    <source>
        <dbReference type="ARBA" id="ARBA00023125"/>
    </source>
</evidence>
<feature type="DNA-binding region" description="H-T-H motif" evidence="2">
    <location>
        <begin position="36"/>
        <end position="55"/>
    </location>
</feature>
<proteinExistence type="predicted"/>
<organism evidence="4 5">
    <name type="scientific">Paenibacillus lautus</name>
    <name type="common">Bacillus lautus</name>
    <dbReference type="NCBI Taxonomy" id="1401"/>
    <lineage>
        <taxon>Bacteria</taxon>
        <taxon>Bacillati</taxon>
        <taxon>Bacillota</taxon>
        <taxon>Bacilli</taxon>
        <taxon>Bacillales</taxon>
        <taxon>Paenibacillaceae</taxon>
        <taxon>Paenibacillus</taxon>
    </lineage>
</organism>
<dbReference type="InterPro" id="IPR009057">
    <property type="entry name" value="Homeodomain-like_sf"/>
</dbReference>
<dbReference type="InterPro" id="IPR050624">
    <property type="entry name" value="HTH-type_Tx_Regulator"/>
</dbReference>
<dbReference type="RefSeq" id="WP_076323666.1">
    <property type="nucleotide sequence ID" value="NZ_MRTF01000006.1"/>
</dbReference>
<dbReference type="AlphaFoldDB" id="A0A1R1AZ05"/>
<dbReference type="PANTHER" id="PTHR43479:SF7">
    <property type="entry name" value="TETR-FAMILY TRANSCRIPTIONAL REGULATOR"/>
    <property type="match status" value="1"/>
</dbReference>
<dbReference type="PROSITE" id="PS50977">
    <property type="entry name" value="HTH_TETR_2"/>
    <property type="match status" value="1"/>
</dbReference>
<evidence type="ECO:0000313" key="4">
    <source>
        <dbReference type="EMBL" id="OME91267.1"/>
    </source>
</evidence>
<gene>
    <name evidence="4" type="ORF">BK123_17505</name>
</gene>
<dbReference type="STRING" id="1401.BK123_17505"/>
<dbReference type="Proteomes" id="UP000187074">
    <property type="component" value="Unassembled WGS sequence"/>
</dbReference>
<dbReference type="OrthoDB" id="9810250at2"/>
<reference evidence="4 5" key="1">
    <citation type="submission" date="2016-11" db="EMBL/GenBank/DDBJ databases">
        <title>Paenibacillus species isolates.</title>
        <authorList>
            <person name="Beno S.M."/>
        </authorList>
    </citation>
    <scope>NUCLEOTIDE SEQUENCE [LARGE SCALE GENOMIC DNA]</scope>
    <source>
        <strain evidence="4 5">FSL F4-0100</strain>
    </source>
</reference>
<dbReference type="EMBL" id="MRTF01000006">
    <property type="protein sequence ID" value="OME91267.1"/>
    <property type="molecule type" value="Genomic_DNA"/>
</dbReference>